<dbReference type="NCBIfam" id="NF033484">
    <property type="entry name" value="Stp1_PP2C_phos"/>
    <property type="match status" value="1"/>
</dbReference>
<dbReference type="PANTHER" id="PTHR13832">
    <property type="entry name" value="PROTEIN PHOSPHATASE 2C"/>
    <property type="match status" value="1"/>
</dbReference>
<dbReference type="Pfam" id="PF13672">
    <property type="entry name" value="PP2C_2"/>
    <property type="match status" value="1"/>
</dbReference>
<accession>A0A923I1F9</accession>
<evidence type="ECO:0000259" key="1">
    <source>
        <dbReference type="PROSITE" id="PS51746"/>
    </source>
</evidence>
<dbReference type="SMART" id="SM00332">
    <property type="entry name" value="PP2Cc"/>
    <property type="match status" value="1"/>
</dbReference>
<dbReference type="Gene3D" id="3.60.40.10">
    <property type="entry name" value="PPM-type phosphatase domain"/>
    <property type="match status" value="1"/>
</dbReference>
<reference evidence="2" key="1">
    <citation type="submission" date="2020-08" db="EMBL/GenBank/DDBJ databases">
        <title>Novel species isolated from subtropical streams in China.</title>
        <authorList>
            <person name="Lu H."/>
        </authorList>
    </citation>
    <scope>NUCLEOTIDE SEQUENCE</scope>
    <source>
        <strain evidence="2">CY7W</strain>
    </source>
</reference>
<comment type="caution">
    <text evidence="2">The sequence shown here is derived from an EMBL/GenBank/DDBJ whole genome shotgun (WGS) entry which is preliminary data.</text>
</comment>
<dbReference type="PANTHER" id="PTHR13832:SF827">
    <property type="entry name" value="PROTEIN PHOSPHATASE 1L"/>
    <property type="match status" value="1"/>
</dbReference>
<proteinExistence type="predicted"/>
<dbReference type="EMBL" id="JACOGG010000011">
    <property type="protein sequence ID" value="MBC3936038.1"/>
    <property type="molecule type" value="Genomic_DNA"/>
</dbReference>
<keyword evidence="3" id="KW-1185">Reference proteome</keyword>
<gene>
    <name evidence="2" type="ORF">H8K47_11750</name>
</gene>
<name>A0A923I1F9_9BURK</name>
<dbReference type="PROSITE" id="PS51746">
    <property type="entry name" value="PPM_2"/>
    <property type="match status" value="1"/>
</dbReference>
<dbReference type="Proteomes" id="UP000612361">
    <property type="component" value="Unassembled WGS sequence"/>
</dbReference>
<dbReference type="CDD" id="cd00143">
    <property type="entry name" value="PP2Cc"/>
    <property type="match status" value="1"/>
</dbReference>
<feature type="domain" description="PPM-type phosphatase" evidence="1">
    <location>
        <begin position="8"/>
        <end position="253"/>
    </location>
</feature>
<sequence>MPSSQKIEFSALSDTGKVRAHNEDAIVVCEDYACAILADGMGGYKAGEVASAMATQIIADDLSHHFERRWLPHFRLRGKQINRWLHDAIDHANAQILRASQADPACFGMGTTVVVACFFEDKLAISHVGDSRAYVFRQGRLIRLSYDHSVLQEQIDAGYISEEQARHSAIKNLITRAVGTQSYVQVEQHIHDVYDEDIVLLCSDGLTDMLRHDEILQILEQNKLNLPACCERLIAAANAQGGFDNVSVVLLRVPAVRGQSWLQRLTGR</sequence>
<dbReference type="InterPro" id="IPR015655">
    <property type="entry name" value="PP2C"/>
</dbReference>
<dbReference type="SMART" id="SM00331">
    <property type="entry name" value="PP2C_SIG"/>
    <property type="match status" value="1"/>
</dbReference>
<dbReference type="GO" id="GO:0004722">
    <property type="term" value="F:protein serine/threonine phosphatase activity"/>
    <property type="evidence" value="ECO:0007669"/>
    <property type="project" value="InterPro"/>
</dbReference>
<protein>
    <submittedName>
        <fullName evidence="2">Stp1/IreP family PP2C-type Ser/Thr phosphatase</fullName>
    </submittedName>
</protein>
<dbReference type="InterPro" id="IPR036457">
    <property type="entry name" value="PPM-type-like_dom_sf"/>
</dbReference>
<dbReference type="SUPFAM" id="SSF81606">
    <property type="entry name" value="PP2C-like"/>
    <property type="match status" value="1"/>
</dbReference>
<organism evidence="2 3">
    <name type="scientific">Undibacterium rugosum</name>
    <dbReference type="NCBI Taxonomy" id="2762291"/>
    <lineage>
        <taxon>Bacteria</taxon>
        <taxon>Pseudomonadati</taxon>
        <taxon>Pseudomonadota</taxon>
        <taxon>Betaproteobacteria</taxon>
        <taxon>Burkholderiales</taxon>
        <taxon>Oxalobacteraceae</taxon>
        <taxon>Undibacterium</taxon>
    </lineage>
</organism>
<dbReference type="AlphaFoldDB" id="A0A923I1F9"/>
<evidence type="ECO:0000313" key="2">
    <source>
        <dbReference type="EMBL" id="MBC3936038.1"/>
    </source>
</evidence>
<dbReference type="RefSeq" id="WP_186881600.1">
    <property type="nucleotide sequence ID" value="NZ_JACOGG010000011.1"/>
</dbReference>
<evidence type="ECO:0000313" key="3">
    <source>
        <dbReference type="Proteomes" id="UP000612361"/>
    </source>
</evidence>
<dbReference type="InterPro" id="IPR001932">
    <property type="entry name" value="PPM-type_phosphatase-like_dom"/>
</dbReference>